<dbReference type="SUPFAM" id="SSF53448">
    <property type="entry name" value="Nucleotide-diphospho-sugar transferases"/>
    <property type="match status" value="1"/>
</dbReference>
<dbReference type="AlphaFoldDB" id="A0A062Y1I2"/>
<evidence type="ECO:0000313" key="3">
    <source>
        <dbReference type="Proteomes" id="UP000027284"/>
    </source>
</evidence>
<reference evidence="2 3" key="1">
    <citation type="submission" date="2014-04" db="EMBL/GenBank/DDBJ databases">
        <title>The Genome Sequence of Thermoanaerobaculum aquaticum MP-01, The First Cultivated Group 23 Acidobacterium.</title>
        <authorList>
            <person name="Stamps B.W."/>
            <person name="Losey N.A."/>
            <person name="Lawson P.A."/>
            <person name="Stevenson B.S."/>
        </authorList>
    </citation>
    <scope>NUCLEOTIDE SEQUENCE [LARGE SCALE GENOMIC DNA]</scope>
    <source>
        <strain evidence="2 3">MP-01</strain>
    </source>
</reference>
<dbReference type="Proteomes" id="UP000027284">
    <property type="component" value="Unassembled WGS sequence"/>
</dbReference>
<dbReference type="PANTHER" id="PTHR43179:SF7">
    <property type="entry name" value="RHAMNOSYLTRANSFERASE WBBL"/>
    <property type="match status" value="1"/>
</dbReference>
<dbReference type="PANTHER" id="PTHR43179">
    <property type="entry name" value="RHAMNOSYLTRANSFERASE WBBL"/>
    <property type="match status" value="1"/>
</dbReference>
<protein>
    <recommendedName>
        <fullName evidence="1">Glycosyltransferase 2-like domain-containing protein</fullName>
    </recommendedName>
</protein>
<feature type="domain" description="Glycosyltransferase 2-like" evidence="1">
    <location>
        <begin position="5"/>
        <end position="118"/>
    </location>
</feature>
<evidence type="ECO:0000313" key="2">
    <source>
        <dbReference type="EMBL" id="KDA54640.1"/>
    </source>
</evidence>
<dbReference type="EMBL" id="JMFG01000006">
    <property type="protein sequence ID" value="KDA54640.1"/>
    <property type="molecule type" value="Genomic_DNA"/>
</dbReference>
<gene>
    <name evidence="2" type="ORF">EG19_10800</name>
</gene>
<dbReference type="InterPro" id="IPR029044">
    <property type="entry name" value="Nucleotide-diphossugar_trans"/>
</dbReference>
<proteinExistence type="predicted"/>
<comment type="caution">
    <text evidence="2">The sequence shown here is derived from an EMBL/GenBank/DDBJ whole genome shotgun (WGS) entry which is preliminary data.</text>
</comment>
<dbReference type="Pfam" id="PF00535">
    <property type="entry name" value="Glycos_transf_2"/>
    <property type="match status" value="1"/>
</dbReference>
<dbReference type="STRING" id="1312852.EG19_10800"/>
<dbReference type="Gene3D" id="3.90.550.10">
    <property type="entry name" value="Spore Coat Polysaccharide Biosynthesis Protein SpsA, Chain A"/>
    <property type="match status" value="1"/>
</dbReference>
<accession>A0A062Y1I2</accession>
<keyword evidence="3" id="KW-1185">Reference proteome</keyword>
<sequence>MTSVSLVLVCFRSSSYVRGAIERFRRQAKTLGVKAEVVVVDHSQDPDEVRALQDMQPDSLIVQTNRGYAAGVNSGVARASGDIVLVSNPDVELEGGALGSLLVGLDRHAIVGPQFLMGELMFPPMEPQLPGAELLRLCAGRFRGLRKRLLAKEARRAIAVWEARETVPLRFLGGALLALRRETFLQLGPWDEGYFLYFEETDWLLRARRRGLSCALVPAARAQHRWGMSATPSDHAHHMLASRRRYYRKNFGWVGSLIAACPLPKTPFPARPVPITVDAREPLWWLVSPSPLGVPAFGLKGTTAFPETAIRSSLAFDRHPRTLLVAGFGLGGTLCGPWRWDA</sequence>
<dbReference type="InterPro" id="IPR001173">
    <property type="entry name" value="Glyco_trans_2-like"/>
</dbReference>
<evidence type="ECO:0000259" key="1">
    <source>
        <dbReference type="Pfam" id="PF00535"/>
    </source>
</evidence>
<dbReference type="RefSeq" id="WP_038047249.1">
    <property type="nucleotide sequence ID" value="NZ_JMFG01000006.1"/>
</dbReference>
<name>A0A062Y1I2_9BACT</name>
<organism evidence="2 3">
    <name type="scientific">Thermoanaerobaculum aquaticum</name>
    <dbReference type="NCBI Taxonomy" id="1312852"/>
    <lineage>
        <taxon>Bacteria</taxon>
        <taxon>Pseudomonadati</taxon>
        <taxon>Acidobacteriota</taxon>
        <taxon>Thermoanaerobaculia</taxon>
        <taxon>Thermoanaerobaculales</taxon>
        <taxon>Thermoanaerobaculaceae</taxon>
        <taxon>Thermoanaerobaculum</taxon>
    </lineage>
</organism>